<dbReference type="PANTHER" id="PTHR11413:SF103">
    <property type="entry name" value="CYSTEINE PROTEINASE INHIBITOR 12"/>
    <property type="match status" value="1"/>
</dbReference>
<evidence type="ECO:0000313" key="6">
    <source>
        <dbReference type="EMBL" id="RXH67617.1"/>
    </source>
</evidence>
<dbReference type="Proteomes" id="UP000290289">
    <property type="component" value="Chromosome 17"/>
</dbReference>
<dbReference type="PANTHER" id="PTHR11413">
    <property type="entry name" value="CYSTATIN FAMILY MEMBER"/>
    <property type="match status" value="1"/>
</dbReference>
<dbReference type="EMBL" id="RDQH01000343">
    <property type="protein sequence ID" value="RXH67617.1"/>
    <property type="molecule type" value="Genomic_DNA"/>
</dbReference>
<proteinExistence type="inferred from homology"/>
<evidence type="ECO:0000259" key="5">
    <source>
        <dbReference type="SMART" id="SM00043"/>
    </source>
</evidence>
<dbReference type="AlphaFoldDB" id="A0A498HE78"/>
<organism evidence="6 7">
    <name type="scientific">Malus domestica</name>
    <name type="common">Apple</name>
    <name type="synonym">Pyrus malus</name>
    <dbReference type="NCBI Taxonomy" id="3750"/>
    <lineage>
        <taxon>Eukaryota</taxon>
        <taxon>Viridiplantae</taxon>
        <taxon>Streptophyta</taxon>
        <taxon>Embryophyta</taxon>
        <taxon>Tracheophyta</taxon>
        <taxon>Spermatophyta</taxon>
        <taxon>Magnoliopsida</taxon>
        <taxon>eudicotyledons</taxon>
        <taxon>Gunneridae</taxon>
        <taxon>Pentapetalae</taxon>
        <taxon>rosids</taxon>
        <taxon>fabids</taxon>
        <taxon>Rosales</taxon>
        <taxon>Rosaceae</taxon>
        <taxon>Amygdaloideae</taxon>
        <taxon>Maleae</taxon>
        <taxon>Malus</taxon>
    </lineage>
</organism>
<dbReference type="Gene3D" id="3.10.450.10">
    <property type="match status" value="1"/>
</dbReference>
<reference evidence="6 7" key="1">
    <citation type="submission" date="2018-10" db="EMBL/GenBank/DDBJ databases">
        <title>A high-quality apple genome assembly.</title>
        <authorList>
            <person name="Hu J."/>
        </authorList>
    </citation>
    <scope>NUCLEOTIDE SEQUENCE [LARGE SCALE GENOMIC DNA]</scope>
    <source>
        <strain evidence="7">cv. HFTH1</strain>
        <tissue evidence="6">Young leaf</tissue>
    </source>
</reference>
<feature type="region of interest" description="Disordered" evidence="4">
    <location>
        <begin position="1"/>
        <end position="35"/>
    </location>
</feature>
<comment type="caution">
    <text evidence="6">The sequence shown here is derived from an EMBL/GenBank/DDBJ whole genome shotgun (WGS) entry which is preliminary data.</text>
</comment>
<sequence length="282" mass="31636">MVPHTTSNSPWFDRKTPRKPSDSPETGKEGRKEGRMAIVALRSVVGKLGNKSVYNNINRRRVMLGAFRSLDITNNGSQEVQPALQGHRSPAFFSPRAFPNGGLANKAEERKDTIPYYGVGRRYEAAAGMLQPIPVDDPNVVTLAQFAVTSFNQQKNAQLQFLRVVMASDQGALPCCLYYLTLEAVDAGAVKVYRAQVSVNLLDDSRETTVFGLVSDNGGLLKLIDNRDRCESRLTNNRDYVRRYIWDKLIKGDHERIPVDVEGPPLEEVTLSNLHKICWRKF</sequence>
<gene>
    <name evidence="6" type="ORF">DVH24_027764</name>
</gene>
<feature type="domain" description="Cystatin" evidence="5">
    <location>
        <begin position="125"/>
        <end position="214"/>
    </location>
</feature>
<dbReference type="InterPro" id="IPR027214">
    <property type="entry name" value="Cystatin"/>
</dbReference>
<keyword evidence="1 3" id="KW-0646">Protease inhibitor</keyword>
<protein>
    <recommendedName>
        <fullName evidence="3">Cysteine proteinase inhibitor</fullName>
    </recommendedName>
</protein>
<dbReference type="InterPro" id="IPR046350">
    <property type="entry name" value="Cystatin_sf"/>
</dbReference>
<dbReference type="SMART" id="SM00043">
    <property type="entry name" value="CY"/>
    <property type="match status" value="1"/>
</dbReference>
<feature type="compositionally biased region" description="Polar residues" evidence="4">
    <location>
        <begin position="1"/>
        <end position="10"/>
    </location>
</feature>
<evidence type="ECO:0000256" key="1">
    <source>
        <dbReference type="ARBA" id="ARBA00022690"/>
    </source>
</evidence>
<evidence type="ECO:0000256" key="4">
    <source>
        <dbReference type="SAM" id="MobiDB-lite"/>
    </source>
</evidence>
<dbReference type="InterPro" id="IPR000010">
    <property type="entry name" value="Cystatin_dom"/>
</dbReference>
<feature type="compositionally biased region" description="Basic and acidic residues" evidence="4">
    <location>
        <begin position="12"/>
        <end position="35"/>
    </location>
</feature>
<evidence type="ECO:0000313" key="7">
    <source>
        <dbReference type="Proteomes" id="UP000290289"/>
    </source>
</evidence>
<dbReference type="Pfam" id="PF16845">
    <property type="entry name" value="SQAPI"/>
    <property type="match status" value="1"/>
</dbReference>
<name>A0A498HE78_MALDO</name>
<accession>A0A498HE78</accession>
<dbReference type="GO" id="GO:0004869">
    <property type="term" value="F:cysteine-type endopeptidase inhibitor activity"/>
    <property type="evidence" value="ECO:0007669"/>
    <property type="project" value="UniProtKB-KW"/>
</dbReference>
<evidence type="ECO:0000256" key="2">
    <source>
        <dbReference type="ARBA" id="ARBA00022704"/>
    </source>
</evidence>
<keyword evidence="2 3" id="KW-0789">Thiol protease inhibitor</keyword>
<dbReference type="CDD" id="cd00042">
    <property type="entry name" value="CY"/>
    <property type="match status" value="1"/>
</dbReference>
<comment type="similarity">
    <text evidence="3">Belongs to the cystatin family. Phytocystatin subfamily.</text>
</comment>
<keyword evidence="7" id="KW-1185">Reference proteome</keyword>
<dbReference type="SUPFAM" id="SSF54403">
    <property type="entry name" value="Cystatin/monellin"/>
    <property type="match status" value="1"/>
</dbReference>
<evidence type="ECO:0000256" key="3">
    <source>
        <dbReference type="RuleBase" id="RU362130"/>
    </source>
</evidence>